<organism evidence="1 2">
    <name type="scientific">Aduncisulcus paluster</name>
    <dbReference type="NCBI Taxonomy" id="2918883"/>
    <lineage>
        <taxon>Eukaryota</taxon>
        <taxon>Metamonada</taxon>
        <taxon>Carpediemonas-like organisms</taxon>
        <taxon>Aduncisulcus</taxon>
    </lineage>
</organism>
<reference evidence="1" key="1">
    <citation type="submission" date="2022-03" db="EMBL/GenBank/DDBJ databases">
        <title>Draft genome sequence of Aduncisulcus paluster, a free-living microaerophilic Fornicata.</title>
        <authorList>
            <person name="Yuyama I."/>
            <person name="Kume K."/>
            <person name="Tamura T."/>
            <person name="Inagaki Y."/>
            <person name="Hashimoto T."/>
        </authorList>
    </citation>
    <scope>NUCLEOTIDE SEQUENCE</scope>
    <source>
        <strain evidence="1">NY0171</strain>
    </source>
</reference>
<accession>A0ABQ5KY80</accession>
<evidence type="ECO:0000313" key="1">
    <source>
        <dbReference type="EMBL" id="GKT37398.1"/>
    </source>
</evidence>
<dbReference type="Proteomes" id="UP001057375">
    <property type="component" value="Unassembled WGS sequence"/>
</dbReference>
<comment type="caution">
    <text evidence="1">The sequence shown here is derived from an EMBL/GenBank/DDBJ whole genome shotgun (WGS) entry which is preliminary data.</text>
</comment>
<sequence>MKPELEKVPRLFGFGKKLFRQFVRIFEKYRALGGEAHLYALIDESARIIYEDVVDQELPDPTEILTTTTDKDEALEKIAKSEGKFLTAVKEYFGQLSGLDAIYSFQRIKLFKINMVDISKYLTRYRNVLVQVADGEIPSGKLISKHFLRGIKDAQFRLRVETALDKVSGEITMKTLTKVLIEQAAIVIETLDDSAR</sequence>
<evidence type="ECO:0000313" key="2">
    <source>
        <dbReference type="Proteomes" id="UP001057375"/>
    </source>
</evidence>
<keyword evidence="2" id="KW-1185">Reference proteome</keyword>
<dbReference type="EMBL" id="BQXS01004536">
    <property type="protein sequence ID" value="GKT37398.1"/>
    <property type="molecule type" value="Genomic_DNA"/>
</dbReference>
<protein>
    <submittedName>
        <fullName evidence="1">Uncharacterized protein</fullName>
    </submittedName>
</protein>
<feature type="non-terminal residue" evidence="1">
    <location>
        <position position="196"/>
    </location>
</feature>
<gene>
    <name evidence="1" type="ORF">ADUPG1_003336</name>
</gene>
<proteinExistence type="predicted"/>
<name>A0ABQ5KY80_9EUKA</name>